<evidence type="ECO:0000313" key="6">
    <source>
        <dbReference type="EMBL" id="GAA4283890.1"/>
    </source>
</evidence>
<evidence type="ECO:0000256" key="4">
    <source>
        <dbReference type="ARBA" id="ARBA00048819"/>
    </source>
</evidence>
<dbReference type="EC" id="6.3.2.2" evidence="5"/>
<protein>
    <recommendedName>
        <fullName evidence="5">Putative glutamate--cysteine ligase 2</fullName>
        <ecNumber evidence="5">6.3.2.2</ecNumber>
    </recommendedName>
    <alternativeName>
        <fullName evidence="5">Gamma-glutamylcysteine synthetase 2</fullName>
        <shortName evidence="5">GCS 2</shortName>
        <shortName evidence="5">Gamma-GCS 2</shortName>
    </alternativeName>
</protein>
<dbReference type="InterPro" id="IPR006336">
    <property type="entry name" value="GCS2"/>
</dbReference>
<dbReference type="PANTHER" id="PTHR36510">
    <property type="entry name" value="GLUTAMATE--CYSTEINE LIGASE 2-RELATED"/>
    <property type="match status" value="1"/>
</dbReference>
<dbReference type="PANTHER" id="PTHR36510:SF1">
    <property type="entry name" value="GLUTAMATE--CYSTEINE LIGASE 2-RELATED"/>
    <property type="match status" value="1"/>
</dbReference>
<dbReference type="InterPro" id="IPR011793">
    <property type="entry name" value="YbdK"/>
</dbReference>
<evidence type="ECO:0000256" key="5">
    <source>
        <dbReference type="HAMAP-Rule" id="MF_01609"/>
    </source>
</evidence>
<evidence type="ECO:0000313" key="7">
    <source>
        <dbReference type="Proteomes" id="UP001501586"/>
    </source>
</evidence>
<gene>
    <name evidence="6" type="ORF">GCM10022261_14210</name>
</gene>
<dbReference type="NCBIfam" id="TIGR02050">
    <property type="entry name" value="gshA_cyan_rel"/>
    <property type="match status" value="1"/>
</dbReference>
<evidence type="ECO:0000256" key="1">
    <source>
        <dbReference type="ARBA" id="ARBA00022598"/>
    </source>
</evidence>
<sequence length="368" mass="40539">MRTFGVEEEFLIVDPVTRQLIPVGRAAVEERNRTLTHAPTLVDHQLTVELQQEQIETICPPQETFEGQLRAIRLGRRMADEAVSRFGGRVVALSTSPVPATPHPDTAARSEEIVRSFQLLAREQMTCGLHTHVRIEDRDEGVVVLDRIRRWLPVILALSANSPYWLGQDTGFSSYRRQVFGRWPTTGPTELYGSADAYAAHRQSLLDSGVALDPGMLYFDARLSENHPTVEIRIADMCLQPEHAAGIATTIRALVETAVREHQRGEPLMGLGTTLLQAWSWQAARVGIRGPLIDPASGRPRPAAEVVDRLLVHLRPVLDETGDRAVVEAVVADILRSGNGAARQRGAYAVRGEMADVVESAIALTHSD</sequence>
<dbReference type="Proteomes" id="UP001501586">
    <property type="component" value="Unassembled WGS sequence"/>
</dbReference>
<dbReference type="InterPro" id="IPR050141">
    <property type="entry name" value="GCL_type2/YbdK_subfam"/>
</dbReference>
<keyword evidence="2 5" id="KW-0547">Nucleotide-binding</keyword>
<keyword evidence="3 5" id="KW-0067">ATP-binding</keyword>
<comment type="similarity">
    <text evidence="5">Belongs to the glutamate--cysteine ligase type 2 family. YbdK subfamily.</text>
</comment>
<dbReference type="Pfam" id="PF04107">
    <property type="entry name" value="GCS2"/>
    <property type="match status" value="1"/>
</dbReference>
<dbReference type="Gene3D" id="3.30.590.20">
    <property type="match status" value="1"/>
</dbReference>
<keyword evidence="7" id="KW-1185">Reference proteome</keyword>
<proteinExistence type="inferred from homology"/>
<comment type="caution">
    <text evidence="6">The sequence shown here is derived from an EMBL/GenBank/DDBJ whole genome shotgun (WGS) entry which is preliminary data.</text>
</comment>
<evidence type="ECO:0000256" key="3">
    <source>
        <dbReference type="ARBA" id="ARBA00022840"/>
    </source>
</evidence>
<name>A0ABP8EJ24_9MICO</name>
<organism evidence="6 7">
    <name type="scientific">Brevibacterium daeguense</name>
    <dbReference type="NCBI Taxonomy" id="909936"/>
    <lineage>
        <taxon>Bacteria</taxon>
        <taxon>Bacillati</taxon>
        <taxon>Actinomycetota</taxon>
        <taxon>Actinomycetes</taxon>
        <taxon>Micrococcales</taxon>
        <taxon>Brevibacteriaceae</taxon>
        <taxon>Brevibacterium</taxon>
    </lineage>
</organism>
<dbReference type="EMBL" id="BAABAZ010000005">
    <property type="protein sequence ID" value="GAA4283890.1"/>
    <property type="molecule type" value="Genomic_DNA"/>
</dbReference>
<dbReference type="NCBIfam" id="NF010041">
    <property type="entry name" value="PRK13517.1-1"/>
    <property type="match status" value="1"/>
</dbReference>
<accession>A0ABP8EJ24</accession>
<dbReference type="HAMAP" id="MF_01609">
    <property type="entry name" value="Glu_cys_ligase_2"/>
    <property type="match status" value="1"/>
</dbReference>
<comment type="function">
    <text evidence="5">ATP-dependent carboxylate-amine ligase which exhibits weak glutamate--cysteine ligase activity.</text>
</comment>
<dbReference type="SUPFAM" id="SSF55931">
    <property type="entry name" value="Glutamine synthetase/guanido kinase"/>
    <property type="match status" value="1"/>
</dbReference>
<reference evidence="7" key="1">
    <citation type="journal article" date="2019" name="Int. J. Syst. Evol. Microbiol.">
        <title>The Global Catalogue of Microorganisms (GCM) 10K type strain sequencing project: providing services to taxonomists for standard genome sequencing and annotation.</title>
        <authorList>
            <consortium name="The Broad Institute Genomics Platform"/>
            <consortium name="The Broad Institute Genome Sequencing Center for Infectious Disease"/>
            <person name="Wu L."/>
            <person name="Ma J."/>
        </authorList>
    </citation>
    <scope>NUCLEOTIDE SEQUENCE [LARGE SCALE GENOMIC DNA]</scope>
    <source>
        <strain evidence="7">JCM 17458</strain>
    </source>
</reference>
<comment type="catalytic activity">
    <reaction evidence="4 5">
        <text>L-cysteine + L-glutamate + ATP = gamma-L-glutamyl-L-cysteine + ADP + phosphate + H(+)</text>
        <dbReference type="Rhea" id="RHEA:13285"/>
        <dbReference type="ChEBI" id="CHEBI:15378"/>
        <dbReference type="ChEBI" id="CHEBI:29985"/>
        <dbReference type="ChEBI" id="CHEBI:30616"/>
        <dbReference type="ChEBI" id="CHEBI:35235"/>
        <dbReference type="ChEBI" id="CHEBI:43474"/>
        <dbReference type="ChEBI" id="CHEBI:58173"/>
        <dbReference type="ChEBI" id="CHEBI:456216"/>
        <dbReference type="EC" id="6.3.2.2"/>
    </reaction>
</comment>
<dbReference type="RefSeq" id="WP_236863968.1">
    <property type="nucleotide sequence ID" value="NZ_BAABAZ010000005.1"/>
</dbReference>
<keyword evidence="1 5" id="KW-0436">Ligase</keyword>
<evidence type="ECO:0000256" key="2">
    <source>
        <dbReference type="ARBA" id="ARBA00022741"/>
    </source>
</evidence>
<dbReference type="GO" id="GO:0016874">
    <property type="term" value="F:ligase activity"/>
    <property type="evidence" value="ECO:0007669"/>
    <property type="project" value="UniProtKB-KW"/>
</dbReference>
<dbReference type="InterPro" id="IPR014746">
    <property type="entry name" value="Gln_synth/guanido_kin_cat_dom"/>
</dbReference>